<evidence type="ECO:0000313" key="3">
    <source>
        <dbReference type="Proteomes" id="UP000192596"/>
    </source>
</evidence>
<dbReference type="GO" id="GO:0031505">
    <property type="term" value="P:fungal-type cell wall organization"/>
    <property type="evidence" value="ECO:0007669"/>
    <property type="project" value="TreeGrafter"/>
</dbReference>
<dbReference type="GO" id="GO:0051285">
    <property type="term" value="C:cell cortex of cell tip"/>
    <property type="evidence" value="ECO:0007669"/>
    <property type="project" value="TreeGrafter"/>
</dbReference>
<protein>
    <recommendedName>
        <fullName evidence="4">Actin cortical patch SUR7/pH-response regulator PalI</fullName>
    </recommendedName>
</protein>
<dbReference type="AlphaFoldDB" id="A0A1V8SRD3"/>
<dbReference type="PANTHER" id="PTHR28019">
    <property type="entry name" value="CELL MEMBRANE PROTEIN YLR413W-RELATED"/>
    <property type="match status" value="1"/>
</dbReference>
<evidence type="ECO:0008006" key="4">
    <source>
        <dbReference type="Google" id="ProtNLM"/>
    </source>
</evidence>
<feature type="transmembrane region" description="Helical" evidence="1">
    <location>
        <begin position="327"/>
        <end position="346"/>
    </location>
</feature>
<name>A0A1V8SRD3_9PEZI</name>
<dbReference type="EMBL" id="NAJO01000030">
    <property type="protein sequence ID" value="OQO01735.1"/>
    <property type="molecule type" value="Genomic_DNA"/>
</dbReference>
<dbReference type="OrthoDB" id="4159154at2759"/>
<organism evidence="2 3">
    <name type="scientific">Cryoendolithus antarcticus</name>
    <dbReference type="NCBI Taxonomy" id="1507870"/>
    <lineage>
        <taxon>Eukaryota</taxon>
        <taxon>Fungi</taxon>
        <taxon>Dikarya</taxon>
        <taxon>Ascomycota</taxon>
        <taxon>Pezizomycotina</taxon>
        <taxon>Dothideomycetes</taxon>
        <taxon>Dothideomycetidae</taxon>
        <taxon>Cladosporiales</taxon>
        <taxon>Cladosporiaceae</taxon>
        <taxon>Cryoendolithus</taxon>
    </lineage>
</organism>
<dbReference type="InParanoid" id="A0A1V8SRD3"/>
<keyword evidence="1" id="KW-0472">Membrane</keyword>
<proteinExistence type="predicted"/>
<comment type="caution">
    <text evidence="2">The sequence shown here is derived from an EMBL/GenBank/DDBJ whole genome shotgun (WGS) entry which is preliminary data.</text>
</comment>
<evidence type="ECO:0000313" key="2">
    <source>
        <dbReference type="EMBL" id="OQO01735.1"/>
    </source>
</evidence>
<keyword evidence="1" id="KW-0812">Transmembrane</keyword>
<dbReference type="Proteomes" id="UP000192596">
    <property type="component" value="Unassembled WGS sequence"/>
</dbReference>
<keyword evidence="1" id="KW-1133">Transmembrane helix</keyword>
<dbReference type="GO" id="GO:0005886">
    <property type="term" value="C:plasma membrane"/>
    <property type="evidence" value="ECO:0007669"/>
    <property type="project" value="TreeGrafter"/>
</dbReference>
<sequence>MPFPILAALSLSKTALNIVNARRSGNDQLPTKAQKPMTATGKVRLFLALPFILTAIALLLSFLLVFAGSKPGMMEDYSVFTLNTSRIGENILEKVNDKIEGFNLSSIHDKRSEPVSVLAVPTLALEPLAVQTLAPAAEATTPQITSVPTAALRERDVASALDSLTSKAGSAASAATGALSSKAASLEAAASSKAASIESAASSKVSYAEAKASSAVNSALASAETFIVKAVNKAYHSAIEGLELEAWYAIYISSTCHGDYAFKNGTNVTVGAAYGDEPVHRVTNSCSGHSAINPLQLVRVLYWIAVVLTGVAFGCSVVGMLKPTSRKVALINIIALGTAFLFLGLASSITHGVAVGARHLINGIFASIAVSGEVGNFVQLSWATTCLILVSTGFWILAFVFAGRVAESERVRDSARVPWGRKRPDRTSGIALQEVRGPVISAPMSVYDERGRREWI</sequence>
<gene>
    <name evidence="2" type="ORF">B0A48_12772</name>
</gene>
<reference evidence="3" key="1">
    <citation type="submission" date="2017-03" db="EMBL/GenBank/DDBJ databases">
        <title>Genomes of endolithic fungi from Antarctica.</title>
        <authorList>
            <person name="Coleine C."/>
            <person name="Masonjones S."/>
            <person name="Stajich J.E."/>
        </authorList>
    </citation>
    <scope>NUCLEOTIDE SEQUENCE [LARGE SCALE GENOMIC DNA]</scope>
    <source>
        <strain evidence="3">CCFEE 5527</strain>
    </source>
</reference>
<feature type="transmembrane region" description="Helical" evidence="1">
    <location>
        <begin position="45"/>
        <end position="67"/>
    </location>
</feature>
<evidence type="ECO:0000256" key="1">
    <source>
        <dbReference type="SAM" id="Phobius"/>
    </source>
</evidence>
<feature type="transmembrane region" description="Helical" evidence="1">
    <location>
        <begin position="382"/>
        <end position="402"/>
    </location>
</feature>
<feature type="transmembrane region" description="Helical" evidence="1">
    <location>
        <begin position="300"/>
        <end position="321"/>
    </location>
</feature>
<dbReference type="InterPro" id="IPR052413">
    <property type="entry name" value="SUR7_domain"/>
</dbReference>
<keyword evidence="3" id="KW-1185">Reference proteome</keyword>
<accession>A0A1V8SRD3</accession>
<dbReference type="PANTHER" id="PTHR28019:SF7">
    <property type="entry name" value="SUR7 PROTEIN"/>
    <property type="match status" value="1"/>
</dbReference>